<feature type="chain" id="PRO_5034712213" description="AA9 family lytic polysaccharide monooxygenase" evidence="3">
    <location>
        <begin position="21"/>
        <end position="235"/>
    </location>
</feature>
<dbReference type="GO" id="GO:0005576">
    <property type="term" value="C:extracellular region"/>
    <property type="evidence" value="ECO:0007669"/>
    <property type="project" value="UniProtKB-SubCell"/>
</dbReference>
<dbReference type="Proteomes" id="UP000521943">
    <property type="component" value="Unassembled WGS sequence"/>
</dbReference>
<proteinExistence type="predicted"/>
<dbReference type="GO" id="GO:0008810">
    <property type="term" value="F:cellulase activity"/>
    <property type="evidence" value="ECO:0007669"/>
    <property type="project" value="UniProtKB-UniRule"/>
</dbReference>
<evidence type="ECO:0000313" key="6">
    <source>
        <dbReference type="Proteomes" id="UP000521943"/>
    </source>
</evidence>
<comment type="function">
    <text evidence="2">Lytic polysaccharide monooxygenase (LMPO) that depolymerizes crystalline and amorphous polysaccharides via the oxidation of scissile alpha- or beta-(1-4)-glycosidic bonds, yielding C1 and/or C4 oxidation products. Catalysis by LPMOs requires the reduction of the active-site copper from Cu(II) to Cu(I) by a reducing agent and H(2)O(2) or O(2) as a cosubstrate.</text>
</comment>
<keyword evidence="2" id="KW-0136">Cellulose degradation</keyword>
<dbReference type="GO" id="GO:0030245">
    <property type="term" value="P:cellulose catabolic process"/>
    <property type="evidence" value="ECO:0007669"/>
    <property type="project" value="UniProtKB-UniRule"/>
</dbReference>
<comment type="caution">
    <text evidence="5">The sequence shown here is derived from an EMBL/GenBank/DDBJ whole genome shotgun (WGS) entry which is preliminary data.</text>
</comment>
<organism evidence="5 6">
    <name type="scientific">Ephemerocybe angulata</name>
    <dbReference type="NCBI Taxonomy" id="980116"/>
    <lineage>
        <taxon>Eukaryota</taxon>
        <taxon>Fungi</taxon>
        <taxon>Dikarya</taxon>
        <taxon>Basidiomycota</taxon>
        <taxon>Agaricomycotina</taxon>
        <taxon>Agaricomycetes</taxon>
        <taxon>Agaricomycetidae</taxon>
        <taxon>Agaricales</taxon>
        <taxon>Agaricineae</taxon>
        <taxon>Psathyrellaceae</taxon>
        <taxon>Ephemerocybe</taxon>
    </lineage>
</organism>
<evidence type="ECO:0000256" key="3">
    <source>
        <dbReference type="SAM" id="SignalP"/>
    </source>
</evidence>
<dbReference type="PANTHER" id="PTHR33353:SF11">
    <property type="entry name" value="GLYCOSYLHYDROLASE FAMILY 61-7 PROTEIN"/>
    <property type="match status" value="1"/>
</dbReference>
<protein>
    <recommendedName>
        <fullName evidence="2">AA9 family lytic polysaccharide monooxygenase</fullName>
        <ecNumber evidence="2">1.14.99.56</ecNumber>
    </recommendedName>
    <alternativeName>
        <fullName evidence="2">Endo-beta-1,4-glucanase</fullName>
    </alternativeName>
    <alternativeName>
        <fullName evidence="2">Glycosyl hydrolase 61 family protein</fullName>
    </alternativeName>
</protein>
<dbReference type="Gene3D" id="2.70.50.70">
    <property type="match status" value="1"/>
</dbReference>
<dbReference type="PANTHER" id="PTHR33353">
    <property type="entry name" value="PUTATIVE (AFU_ORTHOLOGUE AFUA_1G12560)-RELATED"/>
    <property type="match status" value="1"/>
</dbReference>
<keyword evidence="3" id="KW-0732">Signal</keyword>
<keyword evidence="1 2" id="KW-1015">Disulfide bond</keyword>
<accession>A0A8H6MAS6</accession>
<reference evidence="5 6" key="1">
    <citation type="submission" date="2020-07" db="EMBL/GenBank/DDBJ databases">
        <title>Comparative genomics of pyrophilous fungi reveals a link between fire events and developmental genes.</title>
        <authorList>
            <consortium name="DOE Joint Genome Institute"/>
            <person name="Steindorff A.S."/>
            <person name="Carver A."/>
            <person name="Calhoun S."/>
            <person name="Stillman K."/>
            <person name="Liu H."/>
            <person name="Lipzen A."/>
            <person name="Pangilinan J."/>
            <person name="Labutti K."/>
            <person name="Bruns T.D."/>
            <person name="Grigoriev I.V."/>
        </authorList>
    </citation>
    <scope>NUCLEOTIDE SEQUENCE [LARGE SCALE GENOMIC DNA]</scope>
    <source>
        <strain evidence="5 6">CBS 144469</strain>
    </source>
</reference>
<comment type="catalytic activity">
    <reaction evidence="2">
        <text>[(1-&gt;4)-beta-D-glucosyl]n+m + reduced acceptor + O2 = 4-dehydro-beta-D-glucosyl-[(1-&gt;4)-beta-D-glucosyl]n-1 + [(1-&gt;4)-beta-D-glucosyl]m + acceptor + H2O.</text>
        <dbReference type="EC" id="1.14.99.56"/>
    </reaction>
</comment>
<name>A0A8H6MAS6_9AGAR</name>
<evidence type="ECO:0000256" key="1">
    <source>
        <dbReference type="ARBA" id="ARBA00023157"/>
    </source>
</evidence>
<comment type="subcellular location">
    <subcellularLocation>
        <location evidence="2">Secreted</location>
    </subcellularLocation>
</comment>
<evidence type="ECO:0000259" key="4">
    <source>
        <dbReference type="Pfam" id="PF03443"/>
    </source>
</evidence>
<sequence>MPSTTTLFWLVMCLPHLALAHYRFQELLTPSQSTRTAIRQPTIIDPMLDATSPLMRCNIHTPATETVAIDAGSNIGFKLDNVIFHPGPAALYLGKVPEGQSAAEWDGSGRSWFKIKNWGGVYDPVMWDFEVLNKLQVNATIPANTPSGEYLLRVEQIGLLIPQEPQYYLSCAQVRIVNGGTGKPEPLVEIPGYFAPDDPGLQLDIYHPVAGETYRVCILHSFPPQCFQGGKSKRR</sequence>
<keyword evidence="2" id="KW-0624">Polysaccharide degradation</keyword>
<keyword evidence="2" id="KW-0119">Carbohydrate metabolism</keyword>
<keyword evidence="2" id="KW-0964">Secreted</keyword>
<evidence type="ECO:0000313" key="5">
    <source>
        <dbReference type="EMBL" id="KAF6759154.1"/>
    </source>
</evidence>
<dbReference type="EMBL" id="JACGCI010000016">
    <property type="protein sequence ID" value="KAF6759154.1"/>
    <property type="molecule type" value="Genomic_DNA"/>
</dbReference>
<dbReference type="AlphaFoldDB" id="A0A8H6MAS6"/>
<feature type="signal peptide" evidence="3">
    <location>
        <begin position="1"/>
        <end position="20"/>
    </location>
</feature>
<feature type="domain" description="Auxiliary Activity family 9 catalytic" evidence="4">
    <location>
        <begin position="35"/>
        <end position="214"/>
    </location>
</feature>
<dbReference type="EC" id="1.14.99.56" evidence="2"/>
<comment type="domain">
    <text evidence="2">Has a modular structure: an endo-beta-1,4-glucanase catalytic module at the N-terminus, a linker rich in serines and threonines, and a C-terminal carbohydrate-binding module (CBM).</text>
</comment>
<dbReference type="OrthoDB" id="4849160at2759"/>
<dbReference type="Pfam" id="PF03443">
    <property type="entry name" value="AA9"/>
    <property type="match status" value="1"/>
</dbReference>
<evidence type="ECO:0000256" key="2">
    <source>
        <dbReference type="RuleBase" id="RU368122"/>
    </source>
</evidence>
<dbReference type="CDD" id="cd21175">
    <property type="entry name" value="LPMO_AA9"/>
    <property type="match status" value="1"/>
</dbReference>
<keyword evidence="6" id="KW-1185">Reference proteome</keyword>
<dbReference type="InterPro" id="IPR005103">
    <property type="entry name" value="AA9_LPMO"/>
</dbReference>
<dbReference type="GO" id="GO:0030248">
    <property type="term" value="F:cellulose binding"/>
    <property type="evidence" value="ECO:0007669"/>
    <property type="project" value="UniProtKB-UniRule"/>
</dbReference>
<gene>
    <name evidence="5" type="ORF">DFP72DRAFT_961218</name>
</gene>
<dbReference type="InterPro" id="IPR049892">
    <property type="entry name" value="AA9"/>
</dbReference>